<dbReference type="Proteomes" id="UP000265566">
    <property type="component" value="Chromosome 6"/>
</dbReference>
<dbReference type="HOGENOM" id="CLU_1920225_0_0_1"/>
<dbReference type="AlphaFoldDB" id="G7KPW2"/>
<reference evidence="2 5" key="2">
    <citation type="journal article" date="2014" name="BMC Genomics">
        <title>An improved genome release (version Mt4.0) for the model legume Medicago truncatula.</title>
        <authorList>
            <person name="Tang H."/>
            <person name="Krishnakumar V."/>
            <person name="Bidwell S."/>
            <person name="Rosen B."/>
            <person name="Chan A."/>
            <person name="Zhou S."/>
            <person name="Gentzbittel L."/>
            <person name="Childs K.L."/>
            <person name="Yandell M."/>
            <person name="Gundlach H."/>
            <person name="Mayer K.F."/>
            <person name="Schwartz D.C."/>
            <person name="Town C.D."/>
        </authorList>
    </citation>
    <scope>GENOME REANNOTATION</scope>
    <source>
        <strain evidence="4 5">cv. Jemalong A17</strain>
    </source>
</reference>
<dbReference type="PaxDb" id="3880-AES76894"/>
<keyword evidence="5" id="KW-1185">Reference proteome</keyword>
<protein>
    <submittedName>
        <fullName evidence="2 4">Uncharacterized protein</fullName>
    </submittedName>
</protein>
<evidence type="ECO:0000313" key="2">
    <source>
        <dbReference type="EMBL" id="AES76894.1"/>
    </source>
</evidence>
<dbReference type="EnsemblPlants" id="AES76894">
    <property type="protein sequence ID" value="AES76894"/>
    <property type="gene ID" value="MTR_6g088520"/>
</dbReference>
<reference evidence="4" key="3">
    <citation type="submission" date="2015-04" db="UniProtKB">
        <authorList>
            <consortium name="EnsemblPlants"/>
        </authorList>
    </citation>
    <scope>IDENTIFICATION</scope>
    <source>
        <strain evidence="4">cv. Jemalong A17</strain>
    </source>
</reference>
<reference evidence="3" key="4">
    <citation type="journal article" date="2018" name="Nat. Plants">
        <title>Whole-genome landscape of Medicago truncatula symbiotic genes.</title>
        <authorList>
            <person name="Pecrix Y."/>
            <person name="Gamas P."/>
            <person name="Carrere S."/>
        </authorList>
    </citation>
    <scope>NUCLEOTIDE SEQUENCE</scope>
    <source>
        <tissue evidence="3">Leaves</tissue>
    </source>
</reference>
<name>G7KPW2_MEDTR</name>
<dbReference type="Gramene" id="rna37650">
    <property type="protein sequence ID" value="RHN52913.1"/>
    <property type="gene ID" value="gene37650"/>
</dbReference>
<gene>
    <name evidence="2" type="ordered locus">MTR_6g088520</name>
    <name evidence="3" type="ORF">MtrunA17_Chr6g0485731</name>
</gene>
<evidence type="ECO:0000313" key="5">
    <source>
        <dbReference type="Proteomes" id="UP000002051"/>
    </source>
</evidence>
<feature type="region of interest" description="Disordered" evidence="1">
    <location>
        <begin position="1"/>
        <end position="44"/>
    </location>
</feature>
<evidence type="ECO:0000313" key="4">
    <source>
        <dbReference type="EnsemblPlants" id="AES76894"/>
    </source>
</evidence>
<sequence length="132" mass="14790">MEKKSPPQSHYRRKLQKNVTLKPTTPKPAQSKENTTSKGKYVRRKPPCKHYNFFVKGGLEESFVVIETGNAHLSKHNVVIEGINPDLAPDVKTSMKNASYNNMSLGEDMQATNTCSKRKHNGAKPKDLPTLV</sequence>
<dbReference type="EMBL" id="CM001222">
    <property type="protein sequence ID" value="AES76894.1"/>
    <property type="molecule type" value="Genomic_DNA"/>
</dbReference>
<dbReference type="EMBL" id="PSQE01000006">
    <property type="protein sequence ID" value="RHN52913.1"/>
    <property type="molecule type" value="Genomic_DNA"/>
</dbReference>
<dbReference type="Proteomes" id="UP000002051">
    <property type="component" value="Chromosome 6"/>
</dbReference>
<feature type="compositionally biased region" description="Polar residues" evidence="1">
    <location>
        <begin position="17"/>
        <end position="38"/>
    </location>
</feature>
<organism evidence="2 5">
    <name type="scientific">Medicago truncatula</name>
    <name type="common">Barrel medic</name>
    <name type="synonym">Medicago tribuloides</name>
    <dbReference type="NCBI Taxonomy" id="3880"/>
    <lineage>
        <taxon>Eukaryota</taxon>
        <taxon>Viridiplantae</taxon>
        <taxon>Streptophyta</taxon>
        <taxon>Embryophyta</taxon>
        <taxon>Tracheophyta</taxon>
        <taxon>Spermatophyta</taxon>
        <taxon>Magnoliopsida</taxon>
        <taxon>eudicotyledons</taxon>
        <taxon>Gunneridae</taxon>
        <taxon>Pentapetalae</taxon>
        <taxon>rosids</taxon>
        <taxon>fabids</taxon>
        <taxon>Fabales</taxon>
        <taxon>Fabaceae</taxon>
        <taxon>Papilionoideae</taxon>
        <taxon>50 kb inversion clade</taxon>
        <taxon>NPAAA clade</taxon>
        <taxon>Hologalegina</taxon>
        <taxon>IRL clade</taxon>
        <taxon>Trifolieae</taxon>
        <taxon>Medicago</taxon>
    </lineage>
</organism>
<evidence type="ECO:0000256" key="1">
    <source>
        <dbReference type="SAM" id="MobiDB-lite"/>
    </source>
</evidence>
<accession>G7KPW2</accession>
<evidence type="ECO:0000313" key="3">
    <source>
        <dbReference type="EMBL" id="RHN52913.1"/>
    </source>
</evidence>
<proteinExistence type="predicted"/>
<reference evidence="2 5" key="1">
    <citation type="journal article" date="2011" name="Nature">
        <title>The Medicago genome provides insight into the evolution of rhizobial symbioses.</title>
        <authorList>
            <person name="Young N.D."/>
            <person name="Debelle F."/>
            <person name="Oldroyd G.E."/>
            <person name="Geurts R."/>
            <person name="Cannon S.B."/>
            <person name="Udvardi M.K."/>
            <person name="Benedito V.A."/>
            <person name="Mayer K.F."/>
            <person name="Gouzy J."/>
            <person name="Schoof H."/>
            <person name="Van de Peer Y."/>
            <person name="Proost S."/>
            <person name="Cook D.R."/>
            <person name="Meyers B.C."/>
            <person name="Spannagl M."/>
            <person name="Cheung F."/>
            <person name="De Mita S."/>
            <person name="Krishnakumar V."/>
            <person name="Gundlach H."/>
            <person name="Zhou S."/>
            <person name="Mudge J."/>
            <person name="Bharti A.K."/>
            <person name="Murray J.D."/>
            <person name="Naoumkina M.A."/>
            <person name="Rosen B."/>
            <person name="Silverstein K.A."/>
            <person name="Tang H."/>
            <person name="Rombauts S."/>
            <person name="Zhao P.X."/>
            <person name="Zhou P."/>
            <person name="Barbe V."/>
            <person name="Bardou P."/>
            <person name="Bechner M."/>
            <person name="Bellec A."/>
            <person name="Berger A."/>
            <person name="Berges H."/>
            <person name="Bidwell S."/>
            <person name="Bisseling T."/>
            <person name="Choisne N."/>
            <person name="Couloux A."/>
            <person name="Denny R."/>
            <person name="Deshpande S."/>
            <person name="Dai X."/>
            <person name="Doyle J.J."/>
            <person name="Dudez A.M."/>
            <person name="Farmer A.D."/>
            <person name="Fouteau S."/>
            <person name="Franken C."/>
            <person name="Gibelin C."/>
            <person name="Gish J."/>
            <person name="Goldstein S."/>
            <person name="Gonzalez A.J."/>
            <person name="Green P.J."/>
            <person name="Hallab A."/>
            <person name="Hartog M."/>
            <person name="Hua A."/>
            <person name="Humphray S.J."/>
            <person name="Jeong D.H."/>
            <person name="Jing Y."/>
            <person name="Jocker A."/>
            <person name="Kenton S.M."/>
            <person name="Kim D.J."/>
            <person name="Klee K."/>
            <person name="Lai H."/>
            <person name="Lang C."/>
            <person name="Lin S."/>
            <person name="Macmil S.L."/>
            <person name="Magdelenat G."/>
            <person name="Matthews L."/>
            <person name="McCorrison J."/>
            <person name="Monaghan E.L."/>
            <person name="Mun J.H."/>
            <person name="Najar F.Z."/>
            <person name="Nicholson C."/>
            <person name="Noirot C."/>
            <person name="O'Bleness M."/>
            <person name="Paule C.R."/>
            <person name="Poulain J."/>
            <person name="Prion F."/>
            <person name="Qin B."/>
            <person name="Qu C."/>
            <person name="Retzel E.F."/>
            <person name="Riddle C."/>
            <person name="Sallet E."/>
            <person name="Samain S."/>
            <person name="Samson N."/>
            <person name="Sanders I."/>
            <person name="Saurat O."/>
            <person name="Scarpelli C."/>
            <person name="Schiex T."/>
            <person name="Segurens B."/>
            <person name="Severin A.J."/>
            <person name="Sherrier D.J."/>
            <person name="Shi R."/>
            <person name="Sims S."/>
            <person name="Singer S.R."/>
            <person name="Sinharoy S."/>
            <person name="Sterck L."/>
            <person name="Viollet A."/>
            <person name="Wang B.B."/>
            <person name="Wang K."/>
            <person name="Wang M."/>
            <person name="Wang X."/>
            <person name="Warfsmann J."/>
            <person name="Weissenbach J."/>
            <person name="White D.D."/>
            <person name="White J.D."/>
            <person name="Wiley G.B."/>
            <person name="Wincker P."/>
            <person name="Xing Y."/>
            <person name="Yang L."/>
            <person name="Yao Z."/>
            <person name="Ying F."/>
            <person name="Zhai J."/>
            <person name="Zhou L."/>
            <person name="Zuber A."/>
            <person name="Denarie J."/>
            <person name="Dixon R.A."/>
            <person name="May G.D."/>
            <person name="Schwartz D.C."/>
            <person name="Rogers J."/>
            <person name="Quetier F."/>
            <person name="Town C.D."/>
            <person name="Roe B.A."/>
        </authorList>
    </citation>
    <scope>NUCLEOTIDE SEQUENCE [LARGE SCALE GENOMIC DNA]</scope>
    <source>
        <strain evidence="2">A17</strain>
        <strain evidence="4 5">cv. Jemalong A17</strain>
    </source>
</reference>